<dbReference type="GO" id="GO:0052907">
    <property type="term" value="F:23S rRNA (adenine(1618)-N(6))-methyltransferase activity"/>
    <property type="evidence" value="ECO:0007669"/>
    <property type="project" value="UniProtKB-EC"/>
</dbReference>
<name>A0ABU8I706_9SPHI</name>
<dbReference type="EMBL" id="JAYLLN010000022">
    <property type="protein sequence ID" value="MEI5985226.1"/>
    <property type="molecule type" value="Genomic_DNA"/>
</dbReference>
<evidence type="ECO:0000256" key="1">
    <source>
        <dbReference type="ARBA" id="ARBA00022490"/>
    </source>
</evidence>
<proteinExistence type="predicted"/>
<dbReference type="InterPro" id="IPR016909">
    <property type="entry name" value="rRNA_lsu_MeTfrase_F"/>
</dbReference>
<reference evidence="6 7" key="1">
    <citation type="submission" date="2024-01" db="EMBL/GenBank/DDBJ databases">
        <title>Sphingobacterium tenebrionis sp. nov., a novel endophyte isolated from tenebrio molitor intestines.</title>
        <authorList>
            <person name="Zhang C."/>
        </authorList>
    </citation>
    <scope>NUCLEOTIDE SEQUENCE [LARGE SCALE GENOMIC DNA]</scope>
    <source>
        <strain evidence="6 7">PU5-4</strain>
    </source>
</reference>
<organism evidence="6 7">
    <name type="scientific">Sphingobacterium tenebrionis</name>
    <dbReference type="NCBI Taxonomy" id="3111775"/>
    <lineage>
        <taxon>Bacteria</taxon>
        <taxon>Pseudomonadati</taxon>
        <taxon>Bacteroidota</taxon>
        <taxon>Sphingobacteriia</taxon>
        <taxon>Sphingobacteriales</taxon>
        <taxon>Sphingobacteriaceae</taxon>
        <taxon>Sphingobacterium</taxon>
    </lineage>
</organism>
<keyword evidence="1" id="KW-0963">Cytoplasm</keyword>
<dbReference type="InterPro" id="IPR010286">
    <property type="entry name" value="METTL16/RlmF"/>
</dbReference>
<keyword evidence="3 6" id="KW-0489">Methyltransferase</keyword>
<comment type="caution">
    <text evidence="6">The sequence shown here is derived from an EMBL/GenBank/DDBJ whole genome shotgun (WGS) entry which is preliminary data.</text>
</comment>
<dbReference type="InterPro" id="IPR029063">
    <property type="entry name" value="SAM-dependent_MTases_sf"/>
</dbReference>
<dbReference type="EC" id="2.1.1.181" evidence="6"/>
<protein>
    <submittedName>
        <fullName evidence="6">23S rRNA (Adenine(1618)-N(6))-methyltransferase RlmF</fullName>
        <ecNumber evidence="6">2.1.1.181</ecNumber>
    </submittedName>
</protein>
<evidence type="ECO:0000313" key="7">
    <source>
        <dbReference type="Proteomes" id="UP001363035"/>
    </source>
</evidence>
<keyword evidence="7" id="KW-1185">Reference proteome</keyword>
<dbReference type="CDD" id="cd02440">
    <property type="entry name" value="AdoMet_MTases"/>
    <property type="match status" value="1"/>
</dbReference>
<dbReference type="Proteomes" id="UP001363035">
    <property type="component" value="Unassembled WGS sequence"/>
</dbReference>
<dbReference type="PANTHER" id="PTHR13393:SF0">
    <property type="entry name" value="RNA N6-ADENOSINE-METHYLTRANSFERASE METTL16"/>
    <property type="match status" value="1"/>
</dbReference>
<sequence length="296" mass="34114">MEKKIKNLHPRNKFNQEYDFIPLIKRVPELKKQLIKTPDDRTSLDFRDPKSVFLLNKALLESSYDLRGWEILENSLCPSIPGRLNYIHYLADLFKARPGKPVRVLDVGTGSSVIYPLLGAKEYGWHFVGSEVHKPSIQQAKNILAKNPEFRQTIELREQKNPDLILKGIIHAGEYFDAIMCNPPFYKSREDYEKTVTKKNSKLHQTSEDLSTNFKGLDNELWVAGGEKKFISQLIYESIELKDQIGICTTLVSNKENIKPLRAILEYHKIQDIKVTTMQQGNKISRILSWKLSGSK</sequence>
<dbReference type="Gene3D" id="3.40.50.150">
    <property type="entry name" value="Vaccinia Virus protein VP39"/>
    <property type="match status" value="1"/>
</dbReference>
<evidence type="ECO:0000256" key="3">
    <source>
        <dbReference type="ARBA" id="ARBA00022603"/>
    </source>
</evidence>
<dbReference type="RefSeq" id="WP_134776906.1">
    <property type="nucleotide sequence ID" value="NZ_JAYLLN010000022.1"/>
</dbReference>
<evidence type="ECO:0000256" key="2">
    <source>
        <dbReference type="ARBA" id="ARBA00022552"/>
    </source>
</evidence>
<keyword evidence="4 6" id="KW-0808">Transferase</keyword>
<dbReference type="Pfam" id="PF05971">
    <property type="entry name" value="Methyltransf_10"/>
    <property type="match status" value="1"/>
</dbReference>
<dbReference type="SUPFAM" id="SSF53335">
    <property type="entry name" value="S-adenosyl-L-methionine-dependent methyltransferases"/>
    <property type="match status" value="1"/>
</dbReference>
<accession>A0ABU8I706</accession>
<keyword evidence="2" id="KW-0698">rRNA processing</keyword>
<evidence type="ECO:0000256" key="4">
    <source>
        <dbReference type="ARBA" id="ARBA00022679"/>
    </source>
</evidence>
<keyword evidence="5" id="KW-0949">S-adenosyl-L-methionine</keyword>
<evidence type="ECO:0000256" key="5">
    <source>
        <dbReference type="ARBA" id="ARBA00022691"/>
    </source>
</evidence>
<dbReference type="PANTHER" id="PTHR13393">
    <property type="entry name" value="SAM-DEPENDENT METHYLTRANSFERASE"/>
    <property type="match status" value="1"/>
</dbReference>
<gene>
    <name evidence="6" type="primary">rlmF</name>
    <name evidence="6" type="ORF">VJ786_09950</name>
</gene>
<dbReference type="NCBIfam" id="NF008725">
    <property type="entry name" value="PRK11727.1"/>
    <property type="match status" value="1"/>
</dbReference>
<evidence type="ECO:0000313" key="6">
    <source>
        <dbReference type="EMBL" id="MEI5985226.1"/>
    </source>
</evidence>
<dbReference type="PIRSF" id="PIRSF029038">
    <property type="entry name" value="Mtase_YbiN_prd"/>
    <property type="match status" value="1"/>
</dbReference>